<keyword evidence="1" id="KW-0812">Transmembrane</keyword>
<protein>
    <recommendedName>
        <fullName evidence="4">FeoB-associated Cys-rich membrane protein</fullName>
    </recommendedName>
</protein>
<comment type="caution">
    <text evidence="2">The sequence shown here is derived from an EMBL/GenBank/DDBJ whole genome shotgun (WGS) entry which is preliminary data.</text>
</comment>
<evidence type="ECO:0000313" key="3">
    <source>
        <dbReference type="Proteomes" id="UP000727506"/>
    </source>
</evidence>
<keyword evidence="1" id="KW-0472">Membrane</keyword>
<evidence type="ECO:0000313" key="2">
    <source>
        <dbReference type="EMBL" id="MBS6940775.1"/>
    </source>
</evidence>
<dbReference type="Proteomes" id="UP000727506">
    <property type="component" value="Unassembled WGS sequence"/>
</dbReference>
<keyword evidence="1" id="KW-1133">Transmembrane helix</keyword>
<dbReference type="AlphaFoldDB" id="A0A943V0X1"/>
<dbReference type="EMBL" id="JAGZSV010000066">
    <property type="protein sequence ID" value="MBS6940775.1"/>
    <property type="molecule type" value="Genomic_DNA"/>
</dbReference>
<sequence>MNVGGFIFLAFVAIGAAYIVLRIARKGPDSGLPRCATCSSYTGCACDRPKTNSPHDQPEEGEDA</sequence>
<accession>A0A943V0X1</accession>
<feature type="transmembrane region" description="Helical" evidence="1">
    <location>
        <begin position="6"/>
        <end position="24"/>
    </location>
</feature>
<reference evidence="2" key="1">
    <citation type="submission" date="2021-02" db="EMBL/GenBank/DDBJ databases">
        <title>Infant gut strain persistence is associated with maternal origin, phylogeny, and functional potential including surface adhesion and iron acquisition.</title>
        <authorList>
            <person name="Lou Y.C."/>
        </authorList>
    </citation>
    <scope>NUCLEOTIDE SEQUENCE</scope>
    <source>
        <strain evidence="2">L2_039_000G1_dasL2_039_000G1_concoct_11</strain>
    </source>
</reference>
<proteinExistence type="predicted"/>
<name>A0A943V0X1_9ACTN</name>
<organism evidence="2 3">
    <name type="scientific">Slackia piriformis</name>
    <dbReference type="NCBI Taxonomy" id="626934"/>
    <lineage>
        <taxon>Bacteria</taxon>
        <taxon>Bacillati</taxon>
        <taxon>Actinomycetota</taxon>
        <taxon>Coriobacteriia</taxon>
        <taxon>Eggerthellales</taxon>
        <taxon>Eggerthellaceae</taxon>
        <taxon>Slackia</taxon>
    </lineage>
</organism>
<evidence type="ECO:0000256" key="1">
    <source>
        <dbReference type="SAM" id="Phobius"/>
    </source>
</evidence>
<evidence type="ECO:0008006" key="4">
    <source>
        <dbReference type="Google" id="ProtNLM"/>
    </source>
</evidence>
<gene>
    <name evidence="2" type="ORF">KH142_04715</name>
</gene>